<dbReference type="PANTHER" id="PTHR30065:SF1">
    <property type="entry name" value="SURFACE PRESENTATION OF ANTIGENS PROTEIN SPAR"/>
    <property type="match status" value="1"/>
</dbReference>
<gene>
    <name evidence="11" type="primary">fliR</name>
    <name evidence="11" type="ORF">EXM22_07695</name>
</gene>
<dbReference type="Pfam" id="PF01311">
    <property type="entry name" value="Bac_export_1"/>
    <property type="match status" value="1"/>
</dbReference>
<evidence type="ECO:0000256" key="6">
    <source>
        <dbReference type="ARBA" id="ARBA00022989"/>
    </source>
</evidence>
<evidence type="ECO:0000256" key="8">
    <source>
        <dbReference type="ARBA" id="ARBA00023143"/>
    </source>
</evidence>
<protein>
    <recommendedName>
        <fullName evidence="3 9">Flagellar biosynthetic protein FliR</fullName>
    </recommendedName>
</protein>
<dbReference type="KEGG" id="ock:EXM22_07695"/>
<dbReference type="EMBL" id="CP036150">
    <property type="protein sequence ID" value="QEN07876.1"/>
    <property type="molecule type" value="Genomic_DNA"/>
</dbReference>
<sequence>MILSELIPDLQLYFLIFARIFALFMVAPVLSSTGIPAMVRGGLTLFTAIAVYPLVKTLGYVIPDTGMVYGVLLISEVLTGLLIGLFLQIIFAIFQLAGQMFSIQMGFGASSAFDPLAQVEIPLVGQMFNLFGIFVFIISGSIQKVFLIGIYQSFQAMKGDYLLTNPGFLSDSLIQALGQLFQQSLLLAFPMMGTLLMISVTMGLLAKAAPQMNLMMVGFPIQISVGFLIIMMASPFLMEKMVLVIETGFSQIEELLRLYHFDGVSL</sequence>
<feature type="transmembrane region" description="Helical" evidence="10">
    <location>
        <begin position="67"/>
        <end position="94"/>
    </location>
</feature>
<dbReference type="PANTHER" id="PTHR30065">
    <property type="entry name" value="FLAGELLAR BIOSYNTHETIC PROTEIN FLIR"/>
    <property type="match status" value="1"/>
</dbReference>
<keyword evidence="11" id="KW-0966">Cell projection</keyword>
<feature type="transmembrane region" description="Helical" evidence="10">
    <location>
        <begin position="12"/>
        <end position="31"/>
    </location>
</feature>
<name>A0A5C1QMT5_9SPIO</name>
<feature type="transmembrane region" description="Helical" evidence="10">
    <location>
        <begin position="185"/>
        <end position="206"/>
    </location>
</feature>
<dbReference type="GO" id="GO:0005886">
    <property type="term" value="C:plasma membrane"/>
    <property type="evidence" value="ECO:0007669"/>
    <property type="project" value="UniProtKB-SubCell"/>
</dbReference>
<dbReference type="GO" id="GO:0044780">
    <property type="term" value="P:bacterial-type flagellum assembly"/>
    <property type="evidence" value="ECO:0007669"/>
    <property type="project" value="UniProtKB-UniRule"/>
</dbReference>
<evidence type="ECO:0000256" key="9">
    <source>
        <dbReference type="NCBIfam" id="TIGR01400"/>
    </source>
</evidence>
<dbReference type="RefSeq" id="WP_149485956.1">
    <property type="nucleotide sequence ID" value="NZ_CP036150.1"/>
</dbReference>
<evidence type="ECO:0000256" key="1">
    <source>
        <dbReference type="ARBA" id="ARBA00002578"/>
    </source>
</evidence>
<keyword evidence="11" id="KW-0282">Flagellum</keyword>
<feature type="transmembrane region" description="Helical" evidence="10">
    <location>
        <begin position="130"/>
        <end position="151"/>
    </location>
</feature>
<keyword evidence="12" id="KW-1185">Reference proteome</keyword>
<evidence type="ECO:0000256" key="3">
    <source>
        <dbReference type="ARBA" id="ARBA00021717"/>
    </source>
</evidence>
<keyword evidence="5 10" id="KW-0812">Transmembrane</keyword>
<evidence type="ECO:0000256" key="10">
    <source>
        <dbReference type="RuleBase" id="RU362071"/>
    </source>
</evidence>
<evidence type="ECO:0000313" key="12">
    <source>
        <dbReference type="Proteomes" id="UP000324209"/>
    </source>
</evidence>
<evidence type="ECO:0000256" key="4">
    <source>
        <dbReference type="ARBA" id="ARBA00022475"/>
    </source>
</evidence>
<accession>A0A5C1QMT5</accession>
<dbReference type="InterPro" id="IPR006303">
    <property type="entry name" value="FliR"/>
</dbReference>
<comment type="function">
    <text evidence="1 10">Role in flagellar biosynthesis.</text>
</comment>
<dbReference type="PRINTS" id="PR00953">
    <property type="entry name" value="TYPE3IMRPROT"/>
</dbReference>
<dbReference type="GO" id="GO:0009425">
    <property type="term" value="C:bacterial-type flagellum basal body"/>
    <property type="evidence" value="ECO:0007669"/>
    <property type="project" value="UniProtKB-SubCell"/>
</dbReference>
<evidence type="ECO:0000256" key="2">
    <source>
        <dbReference type="ARBA" id="ARBA00009772"/>
    </source>
</evidence>
<keyword evidence="6 10" id="KW-1133">Transmembrane helix</keyword>
<dbReference type="Proteomes" id="UP000324209">
    <property type="component" value="Chromosome"/>
</dbReference>
<reference evidence="11 12" key="1">
    <citation type="submission" date="2019-02" db="EMBL/GenBank/DDBJ databases">
        <title>Complete Genome Sequence and Methylome Analysis of free living Spirochaetas.</title>
        <authorList>
            <person name="Fomenkov A."/>
            <person name="Dubinina G."/>
            <person name="Leshcheva N."/>
            <person name="Mikheeva N."/>
            <person name="Grabovich M."/>
            <person name="Vincze T."/>
            <person name="Roberts R.J."/>
        </authorList>
    </citation>
    <scope>NUCLEOTIDE SEQUENCE [LARGE SCALE GENOMIC DNA]</scope>
    <source>
        <strain evidence="11 12">K2</strain>
    </source>
</reference>
<feature type="transmembrane region" description="Helical" evidence="10">
    <location>
        <begin position="37"/>
        <end position="55"/>
    </location>
</feature>
<dbReference type="OrthoDB" id="363096at2"/>
<evidence type="ECO:0000313" key="11">
    <source>
        <dbReference type="EMBL" id="QEN07876.1"/>
    </source>
</evidence>
<dbReference type="GO" id="GO:0006605">
    <property type="term" value="P:protein targeting"/>
    <property type="evidence" value="ECO:0007669"/>
    <property type="project" value="UniProtKB-UniRule"/>
</dbReference>
<feature type="transmembrane region" description="Helical" evidence="10">
    <location>
        <begin position="212"/>
        <end position="233"/>
    </location>
</feature>
<keyword evidence="7 10" id="KW-0472">Membrane</keyword>
<dbReference type="InterPro" id="IPR002010">
    <property type="entry name" value="T3SS_IM_R"/>
</dbReference>
<dbReference type="NCBIfam" id="TIGR01400">
    <property type="entry name" value="fliR"/>
    <property type="match status" value="1"/>
</dbReference>
<comment type="similarity">
    <text evidence="2 10">Belongs to the FliR/MopE/SpaR family.</text>
</comment>
<comment type="subcellular location">
    <subcellularLocation>
        <location evidence="10">Cell membrane</location>
        <topology evidence="10">Multi-pass membrane protein</topology>
    </subcellularLocation>
    <subcellularLocation>
        <location evidence="10">Bacterial flagellum basal body</location>
    </subcellularLocation>
</comment>
<keyword evidence="4 10" id="KW-1003">Cell membrane</keyword>
<evidence type="ECO:0000256" key="7">
    <source>
        <dbReference type="ARBA" id="ARBA00023136"/>
    </source>
</evidence>
<dbReference type="AlphaFoldDB" id="A0A5C1QMT5"/>
<keyword evidence="8 10" id="KW-0975">Bacterial flagellum</keyword>
<proteinExistence type="inferred from homology"/>
<evidence type="ECO:0000256" key="5">
    <source>
        <dbReference type="ARBA" id="ARBA00022692"/>
    </source>
</evidence>
<keyword evidence="11" id="KW-0969">Cilium</keyword>
<organism evidence="11 12">
    <name type="scientific">Oceanispirochaeta crateris</name>
    <dbReference type="NCBI Taxonomy" id="2518645"/>
    <lineage>
        <taxon>Bacteria</taxon>
        <taxon>Pseudomonadati</taxon>
        <taxon>Spirochaetota</taxon>
        <taxon>Spirochaetia</taxon>
        <taxon>Spirochaetales</taxon>
        <taxon>Spirochaetaceae</taxon>
        <taxon>Oceanispirochaeta</taxon>
    </lineage>
</organism>